<organism evidence="5 6">
    <name type="scientific">Clytia hemisphaerica</name>
    <dbReference type="NCBI Taxonomy" id="252671"/>
    <lineage>
        <taxon>Eukaryota</taxon>
        <taxon>Metazoa</taxon>
        <taxon>Cnidaria</taxon>
        <taxon>Hydrozoa</taxon>
        <taxon>Hydroidolina</taxon>
        <taxon>Leptothecata</taxon>
        <taxon>Obeliida</taxon>
        <taxon>Clytiidae</taxon>
        <taxon>Clytia</taxon>
    </lineage>
</organism>
<dbReference type="SUPFAM" id="SSF54791">
    <property type="entry name" value="Eukaryotic type KH-domain (KH-domain type I)"/>
    <property type="match status" value="3"/>
</dbReference>
<keyword evidence="2" id="KW-0694">RNA-binding</keyword>
<dbReference type="SMART" id="SM00322">
    <property type="entry name" value="KH"/>
    <property type="match status" value="3"/>
</dbReference>
<evidence type="ECO:0000259" key="4">
    <source>
        <dbReference type="SMART" id="SM00322"/>
    </source>
</evidence>
<dbReference type="CDD" id="cd22435">
    <property type="entry name" value="KH-I_NOVA_rpt1"/>
    <property type="match status" value="1"/>
</dbReference>
<evidence type="ECO:0000313" key="6">
    <source>
        <dbReference type="Proteomes" id="UP000594262"/>
    </source>
</evidence>
<dbReference type="InterPro" id="IPR004088">
    <property type="entry name" value="KH_dom_type_1"/>
</dbReference>
<dbReference type="Gene3D" id="3.30.1370.10">
    <property type="entry name" value="K Homology domain, type 1"/>
    <property type="match status" value="3"/>
</dbReference>
<dbReference type="AlphaFoldDB" id="A0A7M5UHZ0"/>
<reference evidence="5" key="1">
    <citation type="submission" date="2021-01" db="UniProtKB">
        <authorList>
            <consortium name="EnsemblMetazoa"/>
        </authorList>
    </citation>
    <scope>IDENTIFICATION</scope>
</reference>
<dbReference type="GeneID" id="136807202"/>
<dbReference type="Pfam" id="PF00013">
    <property type="entry name" value="KH_1"/>
    <property type="match status" value="3"/>
</dbReference>
<feature type="domain" description="K Homology" evidence="4">
    <location>
        <begin position="325"/>
        <end position="398"/>
    </location>
</feature>
<keyword evidence="1" id="KW-0677">Repeat</keyword>
<feature type="region of interest" description="Disordered" evidence="3">
    <location>
        <begin position="14"/>
        <end position="45"/>
    </location>
</feature>
<evidence type="ECO:0000256" key="1">
    <source>
        <dbReference type="ARBA" id="ARBA00022737"/>
    </source>
</evidence>
<evidence type="ECO:0000313" key="5">
    <source>
        <dbReference type="EnsemblMetazoa" id="CLYHEMP001327.1"/>
    </source>
</evidence>
<feature type="compositionally biased region" description="Basic and acidic residues" evidence="3">
    <location>
        <begin position="22"/>
        <end position="34"/>
    </location>
</feature>
<dbReference type="InterPro" id="IPR047275">
    <property type="entry name" value="KH-I_NOVA_rpt1"/>
</dbReference>
<dbReference type="EnsemblMetazoa" id="CLYHEMT001327.1">
    <property type="protein sequence ID" value="CLYHEMP001327.1"/>
    <property type="gene ID" value="CLYHEMG001327"/>
</dbReference>
<protein>
    <recommendedName>
        <fullName evidence="4">K Homology domain-containing protein</fullName>
    </recommendedName>
</protein>
<evidence type="ECO:0000256" key="2">
    <source>
        <dbReference type="PROSITE-ProRule" id="PRU00117"/>
    </source>
</evidence>
<sequence length="411" mass="43775">MNLLNMADVLENNVFSTRKRSHTESTETNENDRPRSKRQSPTSSTEALPLLKILIPNYAAGAIIGKGGTNIGDLQSQYGAKIRLSPSREFYPGTEERIVVLTGEVNQIIDLNNYIIDKVHIDATEGPGAKLRDEERGQKVKIVVPNATAGLVIGRGGSTIKALQEETGAKIMISGRDEAKVPGERIITISGNTDQRIEAAQKVVAKVAADAENMANKNLTYSSTQVRNGYGNKHLEMGPVTLGGVSSLQSVIGSLQSQHSMKTSQNILSSIAQNPISALQQSGLANQLGLSSTMSGLTAGIPGTTSLAALTGATTMGSLVASIKTQVTIQMEIPDILVGAILGKQGKTVHEFIQFSGAKIQFSAKNDFAPGTTDRILTIQGDVNQTQIAYFLINQKIVQAESELASGIQRH</sequence>
<feature type="domain" description="K Homology" evidence="4">
    <location>
        <begin position="136"/>
        <end position="209"/>
    </location>
</feature>
<keyword evidence="6" id="KW-1185">Reference proteome</keyword>
<dbReference type="Proteomes" id="UP000594262">
    <property type="component" value="Unplaced"/>
</dbReference>
<dbReference type="InterPro" id="IPR004087">
    <property type="entry name" value="KH_dom"/>
</dbReference>
<feature type="domain" description="K Homology" evidence="4">
    <location>
        <begin position="47"/>
        <end position="120"/>
    </location>
</feature>
<accession>A0A7M5UHZ0</accession>
<dbReference type="PROSITE" id="PS50084">
    <property type="entry name" value="KH_TYPE_1"/>
    <property type="match status" value="3"/>
</dbReference>
<dbReference type="PANTHER" id="PTHR10288">
    <property type="entry name" value="KH DOMAIN CONTAINING RNA BINDING PROTEIN"/>
    <property type="match status" value="1"/>
</dbReference>
<dbReference type="OrthoDB" id="441329at2759"/>
<dbReference type="RefSeq" id="XP_066919888.1">
    <property type="nucleotide sequence ID" value="XM_067063787.1"/>
</dbReference>
<name>A0A7M5UHZ0_9CNID</name>
<evidence type="ECO:0000256" key="3">
    <source>
        <dbReference type="SAM" id="MobiDB-lite"/>
    </source>
</evidence>
<dbReference type="GO" id="GO:0003723">
    <property type="term" value="F:RNA binding"/>
    <property type="evidence" value="ECO:0007669"/>
    <property type="project" value="UniProtKB-UniRule"/>
</dbReference>
<dbReference type="InterPro" id="IPR036612">
    <property type="entry name" value="KH_dom_type_1_sf"/>
</dbReference>
<proteinExistence type="predicted"/>